<dbReference type="PANTHER" id="PTHR26451">
    <property type="entry name" value="G_PROTEIN_RECEP_F1_2 DOMAIN-CONTAINING PROTEIN"/>
    <property type="match status" value="1"/>
</dbReference>
<dbReference type="InterPro" id="IPR052921">
    <property type="entry name" value="GPCR1_Superfamily_Member"/>
</dbReference>
<feature type="transmembrane region" description="Helical" evidence="5">
    <location>
        <begin position="129"/>
        <end position="157"/>
    </location>
</feature>
<evidence type="ECO:0000256" key="1">
    <source>
        <dbReference type="ARBA" id="ARBA00004370"/>
    </source>
</evidence>
<dbReference type="InterPro" id="IPR000276">
    <property type="entry name" value="GPCR_Rhodpsn"/>
</dbReference>
<dbReference type="PROSITE" id="PS50262">
    <property type="entry name" value="G_PROTEIN_RECEP_F1_2"/>
    <property type="match status" value="1"/>
</dbReference>
<dbReference type="GO" id="GO:0005549">
    <property type="term" value="F:odorant binding"/>
    <property type="evidence" value="ECO:0007669"/>
    <property type="project" value="TreeGrafter"/>
</dbReference>
<accession>A0A3Q3SZR3</accession>
<dbReference type="GO" id="GO:0016020">
    <property type="term" value="C:membrane"/>
    <property type="evidence" value="ECO:0007669"/>
    <property type="project" value="UniProtKB-SubCell"/>
</dbReference>
<dbReference type="Pfam" id="PF00001">
    <property type="entry name" value="7tm_1"/>
    <property type="match status" value="1"/>
</dbReference>
<dbReference type="InParanoid" id="A0A3Q3SZR3"/>
<dbReference type="STRING" id="205130.ENSMAMP00000033445"/>
<evidence type="ECO:0000256" key="2">
    <source>
        <dbReference type="ARBA" id="ARBA00022692"/>
    </source>
</evidence>
<dbReference type="GO" id="GO:0004984">
    <property type="term" value="F:olfactory receptor activity"/>
    <property type="evidence" value="ECO:0007669"/>
    <property type="project" value="TreeGrafter"/>
</dbReference>
<sequence length="357" mass="39782">MILGFIYEPVRGISGNGGSSLMQSGRNYLCVSVLCFNCISKMSFAAQTNVTSELQYQGLMERLMFSTLTTLPCCVFLCINGTMLFTLRSRPVFCETSRYVLLYNLLFADTVQMALSQILYLIAAVRITLTYPVCGVFAMIGDLTSIISPLTLVVMSLERYVAVCYPLRHATIITIRNTGLAICVVWIFSSLNVLVRIVLLLNFPFENLQSLQMNDFCSNLAMFLGSMSDLYDKAYTCFLFLSATVAITSSYFGVMVAARSASTDKASARKACNTLLLHLVQLGLSLISTIYSPILIGLSRIVTRIVFVRVLSVFYVCFFIFPRCLSSLIYGIRDQTIRPILMYYLCCGLKLSFPKGD</sequence>
<feature type="domain" description="G-protein coupled receptors family 1 profile" evidence="6">
    <location>
        <begin position="79"/>
        <end position="330"/>
    </location>
</feature>
<dbReference type="Gene3D" id="1.20.1070.10">
    <property type="entry name" value="Rhodopsin 7-helix transmembrane proteins"/>
    <property type="match status" value="1"/>
</dbReference>
<keyword evidence="8" id="KW-1185">Reference proteome</keyword>
<protein>
    <recommendedName>
        <fullName evidence="6">G-protein coupled receptors family 1 profile domain-containing protein</fullName>
    </recommendedName>
</protein>
<feature type="transmembrane region" description="Helical" evidence="5">
    <location>
        <begin position="178"/>
        <end position="203"/>
    </location>
</feature>
<dbReference type="SUPFAM" id="SSF81321">
    <property type="entry name" value="Family A G protein-coupled receptor-like"/>
    <property type="match status" value="1"/>
</dbReference>
<evidence type="ECO:0000256" key="4">
    <source>
        <dbReference type="ARBA" id="ARBA00023136"/>
    </source>
</evidence>
<dbReference type="FunCoup" id="A0A3Q3SZR3">
    <property type="interactions" value="8"/>
</dbReference>
<feature type="transmembrane region" description="Helical" evidence="5">
    <location>
        <begin position="306"/>
        <end position="332"/>
    </location>
</feature>
<name>A0A3Q3SZR3_9TELE</name>
<proteinExistence type="predicted"/>
<evidence type="ECO:0000256" key="3">
    <source>
        <dbReference type="ARBA" id="ARBA00022989"/>
    </source>
</evidence>
<dbReference type="CDD" id="cd00637">
    <property type="entry name" value="7tm_classA_rhodopsin-like"/>
    <property type="match status" value="1"/>
</dbReference>
<feature type="transmembrane region" description="Helical" evidence="5">
    <location>
        <begin position="99"/>
        <end position="123"/>
    </location>
</feature>
<keyword evidence="3 5" id="KW-1133">Transmembrane helix</keyword>
<dbReference type="GO" id="GO:0004930">
    <property type="term" value="F:G protein-coupled receptor activity"/>
    <property type="evidence" value="ECO:0007669"/>
    <property type="project" value="InterPro"/>
</dbReference>
<feature type="transmembrane region" description="Helical" evidence="5">
    <location>
        <begin position="233"/>
        <end position="254"/>
    </location>
</feature>
<evidence type="ECO:0000313" key="7">
    <source>
        <dbReference type="Ensembl" id="ENSMAMP00000033445.2"/>
    </source>
</evidence>
<organism evidence="7 8">
    <name type="scientific">Mastacembelus armatus</name>
    <name type="common">zig-zag eel</name>
    <dbReference type="NCBI Taxonomy" id="205130"/>
    <lineage>
        <taxon>Eukaryota</taxon>
        <taxon>Metazoa</taxon>
        <taxon>Chordata</taxon>
        <taxon>Craniata</taxon>
        <taxon>Vertebrata</taxon>
        <taxon>Euteleostomi</taxon>
        <taxon>Actinopterygii</taxon>
        <taxon>Neopterygii</taxon>
        <taxon>Teleostei</taxon>
        <taxon>Neoteleostei</taxon>
        <taxon>Acanthomorphata</taxon>
        <taxon>Anabantaria</taxon>
        <taxon>Synbranchiformes</taxon>
        <taxon>Mastacembelidae</taxon>
        <taxon>Mastacembelus</taxon>
    </lineage>
</organism>
<dbReference type="GeneTree" id="ENSGT00940000163093"/>
<dbReference type="Proteomes" id="UP000261640">
    <property type="component" value="Unplaced"/>
</dbReference>
<dbReference type="InterPro" id="IPR017452">
    <property type="entry name" value="GPCR_Rhodpsn_7TM"/>
</dbReference>
<feature type="transmembrane region" description="Helical" evidence="5">
    <location>
        <begin position="63"/>
        <end position="87"/>
    </location>
</feature>
<dbReference type="AlphaFoldDB" id="A0A3Q3SZR3"/>
<keyword evidence="4 5" id="KW-0472">Membrane</keyword>
<evidence type="ECO:0000259" key="6">
    <source>
        <dbReference type="PROSITE" id="PS50262"/>
    </source>
</evidence>
<feature type="transmembrane region" description="Helical" evidence="5">
    <location>
        <begin position="275"/>
        <end position="294"/>
    </location>
</feature>
<keyword evidence="2 5" id="KW-0812">Transmembrane</keyword>
<dbReference type="FunFam" id="1.20.1070.10:FF:000096">
    <property type="entry name" value="Odorant receptor 131-2"/>
    <property type="match status" value="1"/>
</dbReference>
<dbReference type="Ensembl" id="ENSMAMT00000034304.2">
    <property type="protein sequence ID" value="ENSMAMP00000033445.2"/>
    <property type="gene ID" value="ENSMAMG00000028667.1"/>
</dbReference>
<reference evidence="7" key="2">
    <citation type="submission" date="2025-09" db="UniProtKB">
        <authorList>
            <consortium name="Ensembl"/>
        </authorList>
    </citation>
    <scope>IDENTIFICATION</scope>
</reference>
<evidence type="ECO:0000313" key="8">
    <source>
        <dbReference type="Proteomes" id="UP000261640"/>
    </source>
</evidence>
<evidence type="ECO:0000256" key="5">
    <source>
        <dbReference type="SAM" id="Phobius"/>
    </source>
</evidence>
<dbReference type="PANTHER" id="PTHR26451:SF866">
    <property type="entry name" value="ODORANT RECEPTOR-RELATED"/>
    <property type="match status" value="1"/>
</dbReference>
<comment type="subcellular location">
    <subcellularLocation>
        <location evidence="1">Membrane</location>
    </subcellularLocation>
</comment>
<reference evidence="7" key="1">
    <citation type="submission" date="2025-08" db="UniProtKB">
        <authorList>
            <consortium name="Ensembl"/>
        </authorList>
    </citation>
    <scope>IDENTIFICATION</scope>
</reference>